<evidence type="ECO:0000313" key="1">
    <source>
        <dbReference type="EMBL" id="KAG0435797.1"/>
    </source>
</evidence>
<dbReference type="Proteomes" id="UP000805193">
    <property type="component" value="Unassembled WGS sequence"/>
</dbReference>
<comment type="caution">
    <text evidence="1">The sequence shown here is derived from an EMBL/GenBank/DDBJ whole genome shotgun (WGS) entry which is preliminary data.</text>
</comment>
<evidence type="ECO:0000313" key="2">
    <source>
        <dbReference type="Proteomes" id="UP000805193"/>
    </source>
</evidence>
<reference evidence="1 2" key="1">
    <citation type="journal article" date="2020" name="Cell">
        <title>Large-Scale Comparative Analyses of Tick Genomes Elucidate Their Genetic Diversity and Vector Capacities.</title>
        <authorList>
            <consortium name="Tick Genome and Microbiome Consortium (TIGMIC)"/>
            <person name="Jia N."/>
            <person name="Wang J."/>
            <person name="Shi W."/>
            <person name="Du L."/>
            <person name="Sun Y."/>
            <person name="Zhan W."/>
            <person name="Jiang J.F."/>
            <person name="Wang Q."/>
            <person name="Zhang B."/>
            <person name="Ji P."/>
            <person name="Bell-Sakyi L."/>
            <person name="Cui X.M."/>
            <person name="Yuan T.T."/>
            <person name="Jiang B.G."/>
            <person name="Yang W.F."/>
            <person name="Lam T.T."/>
            <person name="Chang Q.C."/>
            <person name="Ding S.J."/>
            <person name="Wang X.J."/>
            <person name="Zhu J.G."/>
            <person name="Ruan X.D."/>
            <person name="Zhao L."/>
            <person name="Wei J.T."/>
            <person name="Ye R.Z."/>
            <person name="Que T.C."/>
            <person name="Du C.H."/>
            <person name="Zhou Y.H."/>
            <person name="Cheng J.X."/>
            <person name="Dai P.F."/>
            <person name="Guo W.B."/>
            <person name="Han X.H."/>
            <person name="Huang E.J."/>
            <person name="Li L.F."/>
            <person name="Wei W."/>
            <person name="Gao Y.C."/>
            <person name="Liu J.Z."/>
            <person name="Shao H.Z."/>
            <person name="Wang X."/>
            <person name="Wang C.C."/>
            <person name="Yang T.C."/>
            <person name="Huo Q.B."/>
            <person name="Li W."/>
            <person name="Chen H.Y."/>
            <person name="Chen S.E."/>
            <person name="Zhou L.G."/>
            <person name="Ni X.B."/>
            <person name="Tian J.H."/>
            <person name="Sheng Y."/>
            <person name="Liu T."/>
            <person name="Pan Y.S."/>
            <person name="Xia L.Y."/>
            <person name="Li J."/>
            <person name="Zhao F."/>
            <person name="Cao W.C."/>
        </authorList>
    </citation>
    <scope>NUCLEOTIDE SEQUENCE [LARGE SCALE GENOMIC DNA]</scope>
    <source>
        <strain evidence="1">Iper-2018</strain>
    </source>
</reference>
<name>A0AC60QNB3_IXOPE</name>
<sequence length="311" mass="32898">MQTWMFGGVARLTLHVVDSSWSDLQLKRTRCTSEPASGDVRDQARIRKPGSAGRLGEVRRQKDDSGHLASAGSQPSPSAAPGRRRLRKLPAASAMSHIRQVPPSLSGCPPPSHVEGDGREKGGTSIFLNDGKKSPRSTPQTSLRPLQTRSMARSKGEIIVLGRHTATEGKQWSPKTGFDRVLIVSGLGCLRTLTGLPQVLGTSGFIKGQATYGEIVVCSRAQDCVRAYASAIVSCVQDVSHDLVMGETEAEEAATMSPKPVELPEWDETAGDADGTKVAKVAAKASPPTGTTEDNGKAEQLPVTGTPTPEA</sequence>
<proteinExistence type="predicted"/>
<organism evidence="1 2">
    <name type="scientific">Ixodes persulcatus</name>
    <name type="common">Taiga tick</name>
    <dbReference type="NCBI Taxonomy" id="34615"/>
    <lineage>
        <taxon>Eukaryota</taxon>
        <taxon>Metazoa</taxon>
        <taxon>Ecdysozoa</taxon>
        <taxon>Arthropoda</taxon>
        <taxon>Chelicerata</taxon>
        <taxon>Arachnida</taxon>
        <taxon>Acari</taxon>
        <taxon>Parasitiformes</taxon>
        <taxon>Ixodida</taxon>
        <taxon>Ixodoidea</taxon>
        <taxon>Ixodidae</taxon>
        <taxon>Ixodinae</taxon>
        <taxon>Ixodes</taxon>
    </lineage>
</organism>
<gene>
    <name evidence="1" type="ORF">HPB47_018317</name>
</gene>
<accession>A0AC60QNB3</accession>
<dbReference type="EMBL" id="JABSTQ010007383">
    <property type="protein sequence ID" value="KAG0435797.1"/>
    <property type="molecule type" value="Genomic_DNA"/>
</dbReference>
<protein>
    <submittedName>
        <fullName evidence="1">Uncharacterized protein</fullName>
    </submittedName>
</protein>
<keyword evidence="2" id="KW-1185">Reference proteome</keyword>